<gene>
    <name evidence="1" type="ORF">P5673_017453</name>
</gene>
<organism evidence="1 2">
    <name type="scientific">Acropora cervicornis</name>
    <name type="common">Staghorn coral</name>
    <dbReference type="NCBI Taxonomy" id="6130"/>
    <lineage>
        <taxon>Eukaryota</taxon>
        <taxon>Metazoa</taxon>
        <taxon>Cnidaria</taxon>
        <taxon>Anthozoa</taxon>
        <taxon>Hexacorallia</taxon>
        <taxon>Scleractinia</taxon>
        <taxon>Astrocoeniina</taxon>
        <taxon>Acroporidae</taxon>
        <taxon>Acropora</taxon>
    </lineage>
</organism>
<dbReference type="AlphaFoldDB" id="A0AAD9QEK7"/>
<dbReference type="Proteomes" id="UP001249851">
    <property type="component" value="Unassembled WGS sequence"/>
</dbReference>
<reference evidence="1" key="1">
    <citation type="journal article" date="2023" name="G3 (Bethesda)">
        <title>Whole genome assembly and annotation of the endangered Caribbean coral Acropora cervicornis.</title>
        <authorList>
            <person name="Selwyn J.D."/>
            <person name="Vollmer S.V."/>
        </authorList>
    </citation>
    <scope>NUCLEOTIDE SEQUENCE</scope>
    <source>
        <strain evidence="1">K2</strain>
    </source>
</reference>
<comment type="caution">
    <text evidence="1">The sequence shown here is derived from an EMBL/GenBank/DDBJ whole genome shotgun (WGS) entry which is preliminary data.</text>
</comment>
<reference evidence="1" key="2">
    <citation type="journal article" date="2023" name="Science">
        <title>Genomic signatures of disease resistance in endangered staghorn corals.</title>
        <authorList>
            <person name="Vollmer S.V."/>
            <person name="Selwyn J.D."/>
            <person name="Despard B.A."/>
            <person name="Roesel C.L."/>
        </authorList>
    </citation>
    <scope>NUCLEOTIDE SEQUENCE</scope>
    <source>
        <strain evidence="1">K2</strain>
    </source>
</reference>
<sequence length="111" mass="12837">MKQYTKDNVENSLKDLNGVDFWWILATNTKEFPGIFDSIHEGQKAISKKAIRKLQVSNKFSVVLHSVLCQWCYTSSRGLFKMEENEDCRLKYMVYPGLDGSAKYGKAEEIF</sequence>
<name>A0AAD9QEK7_ACRCE</name>
<protein>
    <submittedName>
        <fullName evidence="1">Uncharacterized protein</fullName>
    </submittedName>
</protein>
<proteinExistence type="predicted"/>
<evidence type="ECO:0000313" key="2">
    <source>
        <dbReference type="Proteomes" id="UP001249851"/>
    </source>
</evidence>
<evidence type="ECO:0000313" key="1">
    <source>
        <dbReference type="EMBL" id="KAK2559886.1"/>
    </source>
</evidence>
<keyword evidence="2" id="KW-1185">Reference proteome</keyword>
<accession>A0AAD9QEK7</accession>
<dbReference type="EMBL" id="JARQWQ010000038">
    <property type="protein sequence ID" value="KAK2559886.1"/>
    <property type="molecule type" value="Genomic_DNA"/>
</dbReference>